<protein>
    <submittedName>
        <fullName evidence="1">Uncharacterized protein</fullName>
    </submittedName>
</protein>
<reference evidence="1 2" key="1">
    <citation type="submission" date="2020-08" db="EMBL/GenBank/DDBJ databases">
        <title>Genomic Encyclopedia of Type Strains, Phase IV (KMG-IV): sequencing the most valuable type-strain genomes for metagenomic binning, comparative biology and taxonomic classification.</title>
        <authorList>
            <person name="Goeker M."/>
        </authorList>
    </citation>
    <scope>NUCLEOTIDE SEQUENCE [LARGE SCALE GENOMIC DNA]</scope>
    <source>
        <strain evidence="1 2">DSM 23240</strain>
    </source>
</reference>
<dbReference type="EMBL" id="JACHHQ010000001">
    <property type="protein sequence ID" value="MBB5199021.1"/>
    <property type="molecule type" value="Genomic_DNA"/>
</dbReference>
<comment type="caution">
    <text evidence="1">The sequence shown here is derived from an EMBL/GenBank/DDBJ whole genome shotgun (WGS) entry which is preliminary data.</text>
</comment>
<accession>A0A840RQZ1</accession>
<proteinExistence type="predicted"/>
<name>A0A840RQZ1_9BURK</name>
<evidence type="ECO:0000313" key="1">
    <source>
        <dbReference type="EMBL" id="MBB5199021.1"/>
    </source>
</evidence>
<gene>
    <name evidence="1" type="ORF">HNR39_000831</name>
</gene>
<evidence type="ECO:0000313" key="2">
    <source>
        <dbReference type="Proteomes" id="UP000571084"/>
    </source>
</evidence>
<dbReference type="AlphaFoldDB" id="A0A840RQZ1"/>
<organism evidence="1 2">
    <name type="scientific">Glaciimonas immobilis</name>
    <dbReference type="NCBI Taxonomy" id="728004"/>
    <lineage>
        <taxon>Bacteria</taxon>
        <taxon>Pseudomonadati</taxon>
        <taxon>Pseudomonadota</taxon>
        <taxon>Betaproteobacteria</taxon>
        <taxon>Burkholderiales</taxon>
        <taxon>Oxalobacteraceae</taxon>
        <taxon>Glaciimonas</taxon>
    </lineage>
</organism>
<dbReference type="Proteomes" id="UP000571084">
    <property type="component" value="Unassembled WGS sequence"/>
</dbReference>
<keyword evidence="2" id="KW-1185">Reference proteome</keyword>
<sequence length="35" mass="4117">MFAIGRIDKFTLPYWPTLGFTRQHCKTVRAAFVML</sequence>